<dbReference type="Pfam" id="PF13778">
    <property type="entry name" value="DUF4174"/>
    <property type="match status" value="1"/>
</dbReference>
<dbReference type="InterPro" id="IPR025232">
    <property type="entry name" value="DUF4174"/>
</dbReference>
<dbReference type="Proteomes" id="UP000675881">
    <property type="component" value="Chromosome 8"/>
</dbReference>
<feature type="domain" description="DUF4174" evidence="1">
    <location>
        <begin position="49"/>
        <end position="154"/>
    </location>
</feature>
<dbReference type="AlphaFoldDB" id="A0A7R8D3J2"/>
<gene>
    <name evidence="2" type="ORF">LSAA_13888</name>
</gene>
<dbReference type="OrthoDB" id="9898686at2759"/>
<keyword evidence="3" id="KW-1185">Reference proteome</keyword>
<evidence type="ECO:0000313" key="2">
    <source>
        <dbReference type="EMBL" id="CAF3016763.1"/>
    </source>
</evidence>
<name>A0A7R8D3J2_LEPSM</name>
<organism evidence="2 3">
    <name type="scientific">Lepeophtheirus salmonis</name>
    <name type="common">Salmon louse</name>
    <name type="synonym">Caligus salmonis</name>
    <dbReference type="NCBI Taxonomy" id="72036"/>
    <lineage>
        <taxon>Eukaryota</taxon>
        <taxon>Metazoa</taxon>
        <taxon>Ecdysozoa</taxon>
        <taxon>Arthropoda</taxon>
        <taxon>Crustacea</taxon>
        <taxon>Multicrustacea</taxon>
        <taxon>Hexanauplia</taxon>
        <taxon>Copepoda</taxon>
        <taxon>Siphonostomatoida</taxon>
        <taxon>Caligidae</taxon>
        <taxon>Lepeophtheirus</taxon>
    </lineage>
</organism>
<evidence type="ECO:0000313" key="3">
    <source>
        <dbReference type="Proteomes" id="UP000675881"/>
    </source>
</evidence>
<evidence type="ECO:0000259" key="1">
    <source>
        <dbReference type="Pfam" id="PF13778"/>
    </source>
</evidence>
<sequence>MERSSSSVMMIACFLFMITLIVSSGVEGIVSAPSAQEYLGRYQFYRGWSNKRRLLIVSGKDSELHEVRKSSSYGYRCEMAVRNMNLVLLGEKLSQEIFFFPQRGHTWQLYKHSEGKFWAILVGYDGGLKISFEEVPNFWILFDRVDKTRTRQVEAMKQERDRISCSH</sequence>
<protein>
    <submittedName>
        <fullName evidence="2">(salmon louse) hypothetical protein</fullName>
    </submittedName>
</protein>
<proteinExistence type="predicted"/>
<accession>A0A7R8D3J2</accession>
<reference evidence="2" key="1">
    <citation type="submission" date="2021-02" db="EMBL/GenBank/DDBJ databases">
        <authorList>
            <person name="Bekaert M."/>
        </authorList>
    </citation>
    <scope>NUCLEOTIDE SEQUENCE</scope>
    <source>
        <strain evidence="2">IoA-00</strain>
    </source>
</reference>
<dbReference type="EMBL" id="HG994587">
    <property type="protein sequence ID" value="CAF3016763.1"/>
    <property type="molecule type" value="Genomic_DNA"/>
</dbReference>